<feature type="region of interest" description="Disordered" evidence="1">
    <location>
        <begin position="308"/>
        <end position="335"/>
    </location>
</feature>
<dbReference type="EMBL" id="GL377737">
    <property type="protein sequence ID" value="EFJ05116.1"/>
    <property type="molecule type" value="Genomic_DNA"/>
</dbReference>
<protein>
    <submittedName>
        <fullName evidence="2">Uncharacterized protein</fullName>
    </submittedName>
</protein>
<feature type="compositionally biased region" description="Basic and acidic residues" evidence="1">
    <location>
        <begin position="326"/>
        <end position="335"/>
    </location>
</feature>
<dbReference type="KEGG" id="smo:SELMODRAFT_431841"/>
<dbReference type="AlphaFoldDB" id="D8TDZ0"/>
<dbReference type="Proteomes" id="UP000001514">
    <property type="component" value="Unassembled WGS sequence"/>
</dbReference>
<dbReference type="HOGENOM" id="CLU_928741_0_0_1"/>
<dbReference type="InParanoid" id="D8TDZ0"/>
<evidence type="ECO:0000313" key="3">
    <source>
        <dbReference type="Proteomes" id="UP000001514"/>
    </source>
</evidence>
<accession>D8TDZ0</accession>
<keyword evidence="3" id="KW-1185">Reference proteome</keyword>
<reference evidence="2 3" key="1">
    <citation type="journal article" date="2011" name="Science">
        <title>The Selaginella genome identifies genetic changes associated with the evolution of vascular plants.</title>
        <authorList>
            <person name="Banks J.A."/>
            <person name="Nishiyama T."/>
            <person name="Hasebe M."/>
            <person name="Bowman J.L."/>
            <person name="Gribskov M."/>
            <person name="dePamphilis C."/>
            <person name="Albert V.A."/>
            <person name="Aono N."/>
            <person name="Aoyama T."/>
            <person name="Ambrose B.A."/>
            <person name="Ashton N.W."/>
            <person name="Axtell M.J."/>
            <person name="Barker E."/>
            <person name="Barker M.S."/>
            <person name="Bennetzen J.L."/>
            <person name="Bonawitz N.D."/>
            <person name="Chapple C."/>
            <person name="Cheng C."/>
            <person name="Correa L.G."/>
            <person name="Dacre M."/>
            <person name="DeBarry J."/>
            <person name="Dreyer I."/>
            <person name="Elias M."/>
            <person name="Engstrom E.M."/>
            <person name="Estelle M."/>
            <person name="Feng L."/>
            <person name="Finet C."/>
            <person name="Floyd S.K."/>
            <person name="Frommer W.B."/>
            <person name="Fujita T."/>
            <person name="Gramzow L."/>
            <person name="Gutensohn M."/>
            <person name="Harholt J."/>
            <person name="Hattori M."/>
            <person name="Heyl A."/>
            <person name="Hirai T."/>
            <person name="Hiwatashi Y."/>
            <person name="Ishikawa M."/>
            <person name="Iwata M."/>
            <person name="Karol K.G."/>
            <person name="Koehler B."/>
            <person name="Kolukisaoglu U."/>
            <person name="Kubo M."/>
            <person name="Kurata T."/>
            <person name="Lalonde S."/>
            <person name="Li K."/>
            <person name="Li Y."/>
            <person name="Litt A."/>
            <person name="Lyons E."/>
            <person name="Manning G."/>
            <person name="Maruyama T."/>
            <person name="Michael T.P."/>
            <person name="Mikami K."/>
            <person name="Miyazaki S."/>
            <person name="Morinaga S."/>
            <person name="Murata T."/>
            <person name="Mueller-Roeber B."/>
            <person name="Nelson D.R."/>
            <person name="Obara M."/>
            <person name="Oguri Y."/>
            <person name="Olmstead R.G."/>
            <person name="Onodera N."/>
            <person name="Petersen B.L."/>
            <person name="Pils B."/>
            <person name="Prigge M."/>
            <person name="Rensing S.A."/>
            <person name="Riano-Pachon D.M."/>
            <person name="Roberts A.W."/>
            <person name="Sato Y."/>
            <person name="Scheller H.V."/>
            <person name="Schulz B."/>
            <person name="Schulz C."/>
            <person name="Shakirov E.V."/>
            <person name="Shibagaki N."/>
            <person name="Shinohara N."/>
            <person name="Shippen D.E."/>
            <person name="Soerensen I."/>
            <person name="Sotooka R."/>
            <person name="Sugimoto N."/>
            <person name="Sugita M."/>
            <person name="Sumikawa N."/>
            <person name="Tanurdzic M."/>
            <person name="Theissen G."/>
            <person name="Ulvskov P."/>
            <person name="Wakazuki S."/>
            <person name="Weng J.K."/>
            <person name="Willats W.W."/>
            <person name="Wipf D."/>
            <person name="Wolf P.G."/>
            <person name="Yang L."/>
            <person name="Zimmer A.D."/>
            <person name="Zhu Q."/>
            <person name="Mitros T."/>
            <person name="Hellsten U."/>
            <person name="Loque D."/>
            <person name="Otillar R."/>
            <person name="Salamov A."/>
            <person name="Schmutz J."/>
            <person name="Shapiro H."/>
            <person name="Lindquist E."/>
            <person name="Lucas S."/>
            <person name="Rokhsar D."/>
            <person name="Grigoriev I.V."/>
        </authorList>
    </citation>
    <scope>NUCLEOTIDE SEQUENCE [LARGE SCALE GENOMIC DNA]</scope>
</reference>
<evidence type="ECO:0000313" key="2">
    <source>
        <dbReference type="EMBL" id="EFJ05116.1"/>
    </source>
</evidence>
<organism evidence="3">
    <name type="scientific">Selaginella moellendorffii</name>
    <name type="common">Spikemoss</name>
    <dbReference type="NCBI Taxonomy" id="88036"/>
    <lineage>
        <taxon>Eukaryota</taxon>
        <taxon>Viridiplantae</taxon>
        <taxon>Streptophyta</taxon>
        <taxon>Embryophyta</taxon>
        <taxon>Tracheophyta</taxon>
        <taxon>Lycopodiopsida</taxon>
        <taxon>Selaginellales</taxon>
        <taxon>Selaginellaceae</taxon>
        <taxon>Selaginella</taxon>
    </lineage>
</organism>
<sequence length="335" mass="37440">MGSVRVALLDIDEIVKRRRCGVEKEKWSIKGMGLEDVYLNSQKEPRTFLERYLSKVREYSGVEQQGKGVSKRGEIIAVISSVSLYSHVDPLDEALGATDWPYVCYGLLFRCGYYMHFYRWERFADGSVEKLGCDSMYNCNNQYLCSTIGPAICGMFKQTGNSAVKIIDVGTAAEPVERDWSLYPGLVPGVKALGSRQPKVANALEEKHCKQERDEPATRRVVEEVVKGYFEKLQQDLTEIKMLLSSVSSKRAKPNFLSPDTTPPKLTMYDSGLVPGALVYLSYDNNDFQGPYLKEIVLVSQHSDEESKDQALAPAAGSPPRVASGDLEKSTKMIF</sequence>
<proteinExistence type="predicted"/>
<gene>
    <name evidence="2" type="ORF">SELMODRAFT_431841</name>
</gene>
<name>D8TDZ0_SELML</name>
<evidence type="ECO:0000256" key="1">
    <source>
        <dbReference type="SAM" id="MobiDB-lite"/>
    </source>
</evidence>
<dbReference type="Gramene" id="EFJ05116">
    <property type="protein sequence ID" value="EFJ05116"/>
    <property type="gene ID" value="SELMODRAFT_431841"/>
</dbReference>